<feature type="domain" description="F-box" evidence="1">
    <location>
        <begin position="67"/>
        <end position="113"/>
    </location>
</feature>
<sequence length="375" mass="43634">MDFPHPTPVTPPPTPDVPLDADEDILIFQEYSNQPHSFTSQYKLLQESSKDQQFDYDQLFFEDEIKLDFVKRLPPEISWELFTHLEPKDISLCGAVSRTWRSYARSELLWNLVCRRAWRNRQFHPLELHPLVNWGPYNNLSLSEILQILHRRGVVLRPPTVSQPASANWPSNTYPVSLSSWSWGNWNANEHNVPGTLSTWDSTDNVPDEDTITTEPIDFPTEEYLPWLKRLLSVTFPLHAPPSIPTSCGKWMASYVAAERDRKRTRITRSELSSITWKFHSGNHSGFAEFRENGVWTSDSWPHYEWWKLRRDGRPQINFYSPLTVHRRDEHFDGQEPDWGFVLVNEFMTFVSVDNGSPPISLGMDGDTPTSRNHN</sequence>
<dbReference type="AlphaFoldDB" id="A0A1Y2BZZ2"/>
<protein>
    <recommendedName>
        <fullName evidence="1">F-box domain-containing protein</fullName>
    </recommendedName>
</protein>
<dbReference type="EMBL" id="MCGO01000035">
    <property type="protein sequence ID" value="ORY40363.1"/>
    <property type="molecule type" value="Genomic_DNA"/>
</dbReference>
<keyword evidence="3" id="KW-1185">Reference proteome</keyword>
<dbReference type="Proteomes" id="UP000193642">
    <property type="component" value="Unassembled WGS sequence"/>
</dbReference>
<evidence type="ECO:0000259" key="1">
    <source>
        <dbReference type="PROSITE" id="PS50181"/>
    </source>
</evidence>
<dbReference type="SUPFAM" id="SSF81383">
    <property type="entry name" value="F-box domain"/>
    <property type="match status" value="1"/>
</dbReference>
<name>A0A1Y2BZZ2_9FUNG</name>
<evidence type="ECO:0000313" key="2">
    <source>
        <dbReference type="EMBL" id="ORY40363.1"/>
    </source>
</evidence>
<dbReference type="OrthoDB" id="3219396at2759"/>
<reference evidence="2 3" key="1">
    <citation type="submission" date="2016-07" db="EMBL/GenBank/DDBJ databases">
        <title>Pervasive Adenine N6-methylation of Active Genes in Fungi.</title>
        <authorList>
            <consortium name="DOE Joint Genome Institute"/>
            <person name="Mondo S.J."/>
            <person name="Dannebaum R.O."/>
            <person name="Kuo R.C."/>
            <person name="Labutti K."/>
            <person name="Haridas S."/>
            <person name="Kuo A."/>
            <person name="Salamov A."/>
            <person name="Ahrendt S.R."/>
            <person name="Lipzen A."/>
            <person name="Sullivan W."/>
            <person name="Andreopoulos W.B."/>
            <person name="Clum A."/>
            <person name="Lindquist E."/>
            <person name="Daum C."/>
            <person name="Ramamoorthy G.K."/>
            <person name="Gryganskyi A."/>
            <person name="Culley D."/>
            <person name="Magnuson J.K."/>
            <person name="James T.Y."/>
            <person name="O'Malley M.A."/>
            <person name="Stajich J.E."/>
            <person name="Spatafora J.W."/>
            <person name="Visel A."/>
            <person name="Grigoriev I.V."/>
        </authorList>
    </citation>
    <scope>NUCLEOTIDE SEQUENCE [LARGE SCALE GENOMIC DNA]</scope>
    <source>
        <strain evidence="2 3">JEL800</strain>
    </source>
</reference>
<dbReference type="InterPro" id="IPR036047">
    <property type="entry name" value="F-box-like_dom_sf"/>
</dbReference>
<proteinExistence type="predicted"/>
<gene>
    <name evidence="2" type="ORF">BCR33DRAFT_767984</name>
</gene>
<organism evidence="2 3">
    <name type="scientific">Rhizoclosmatium globosum</name>
    <dbReference type="NCBI Taxonomy" id="329046"/>
    <lineage>
        <taxon>Eukaryota</taxon>
        <taxon>Fungi</taxon>
        <taxon>Fungi incertae sedis</taxon>
        <taxon>Chytridiomycota</taxon>
        <taxon>Chytridiomycota incertae sedis</taxon>
        <taxon>Chytridiomycetes</taxon>
        <taxon>Chytridiales</taxon>
        <taxon>Chytriomycetaceae</taxon>
        <taxon>Rhizoclosmatium</taxon>
    </lineage>
</organism>
<dbReference type="Gene3D" id="1.20.1280.50">
    <property type="match status" value="1"/>
</dbReference>
<evidence type="ECO:0000313" key="3">
    <source>
        <dbReference type="Proteomes" id="UP000193642"/>
    </source>
</evidence>
<dbReference type="SMART" id="SM00256">
    <property type="entry name" value="FBOX"/>
    <property type="match status" value="1"/>
</dbReference>
<accession>A0A1Y2BZZ2</accession>
<dbReference type="InterPro" id="IPR001810">
    <property type="entry name" value="F-box_dom"/>
</dbReference>
<dbReference type="PROSITE" id="PS50181">
    <property type="entry name" value="FBOX"/>
    <property type="match status" value="1"/>
</dbReference>
<comment type="caution">
    <text evidence="2">The sequence shown here is derived from an EMBL/GenBank/DDBJ whole genome shotgun (WGS) entry which is preliminary data.</text>
</comment>
<dbReference type="Pfam" id="PF12937">
    <property type="entry name" value="F-box-like"/>
    <property type="match status" value="1"/>
</dbReference>